<dbReference type="Ensembl" id="ENSECRT00000016523.1">
    <property type="protein sequence ID" value="ENSECRP00000016231.1"/>
    <property type="gene ID" value="ENSECRG00000010839.1"/>
</dbReference>
<evidence type="ECO:0000313" key="2">
    <source>
        <dbReference type="Proteomes" id="UP000694620"/>
    </source>
</evidence>
<reference evidence="1" key="2">
    <citation type="submission" date="2025-08" db="UniProtKB">
        <authorList>
            <consortium name="Ensembl"/>
        </authorList>
    </citation>
    <scope>IDENTIFICATION</scope>
</reference>
<dbReference type="AlphaFoldDB" id="A0A8C4SFH3"/>
<organism evidence="1 2">
    <name type="scientific">Erpetoichthys calabaricus</name>
    <name type="common">Rope fish</name>
    <name type="synonym">Calamoichthys calabaricus</name>
    <dbReference type="NCBI Taxonomy" id="27687"/>
    <lineage>
        <taxon>Eukaryota</taxon>
        <taxon>Metazoa</taxon>
        <taxon>Chordata</taxon>
        <taxon>Craniata</taxon>
        <taxon>Vertebrata</taxon>
        <taxon>Euteleostomi</taxon>
        <taxon>Actinopterygii</taxon>
        <taxon>Polypteriformes</taxon>
        <taxon>Polypteridae</taxon>
        <taxon>Erpetoichthys</taxon>
    </lineage>
</organism>
<reference evidence="1" key="3">
    <citation type="submission" date="2025-09" db="UniProtKB">
        <authorList>
            <consortium name="Ensembl"/>
        </authorList>
    </citation>
    <scope>IDENTIFICATION</scope>
</reference>
<dbReference type="Proteomes" id="UP000694620">
    <property type="component" value="Chromosome 1"/>
</dbReference>
<evidence type="ECO:0000313" key="1">
    <source>
        <dbReference type="Ensembl" id="ENSECRP00000016231.1"/>
    </source>
</evidence>
<proteinExistence type="predicted"/>
<keyword evidence="2" id="KW-1185">Reference proteome</keyword>
<protein>
    <submittedName>
        <fullName evidence="1">Uncharacterized protein</fullName>
    </submittedName>
</protein>
<accession>A0A8C4SFH3</accession>
<sequence length="83" mass="9102">MCSSSTPYIHLNIIISSISNFYCCTPFTVHVSAPNIIPGFTTVLKTLPLTLELPEPTKKLVNPSHLKSRLKSVCTSPPESFVI</sequence>
<name>A0A8C4SFH3_ERPCA</name>
<reference evidence="1" key="1">
    <citation type="submission" date="2021-06" db="EMBL/GenBank/DDBJ databases">
        <authorList>
            <consortium name="Wellcome Sanger Institute Data Sharing"/>
        </authorList>
    </citation>
    <scope>NUCLEOTIDE SEQUENCE [LARGE SCALE GENOMIC DNA]</scope>
</reference>